<dbReference type="STRING" id="402734.SAMN05660918_2499"/>
<dbReference type="Gene3D" id="2.40.50.140">
    <property type="entry name" value="Nucleic acid-binding proteins"/>
    <property type="match status" value="2"/>
</dbReference>
<dbReference type="Pfam" id="PF17783">
    <property type="entry name" value="WHD_CvfB"/>
    <property type="match status" value="1"/>
</dbReference>
<name>A0A1H6WI21_9FLAO</name>
<proteinExistence type="inferred from homology"/>
<dbReference type="PANTHER" id="PTHR37296">
    <property type="entry name" value="CONSERVED VIRULENCE FACTOR B"/>
    <property type="match status" value="1"/>
</dbReference>
<dbReference type="InterPro" id="IPR014464">
    <property type="entry name" value="CvfB_fam"/>
</dbReference>
<evidence type="ECO:0000259" key="2">
    <source>
        <dbReference type="Pfam" id="PF13509"/>
    </source>
</evidence>
<dbReference type="AlphaFoldDB" id="A0A1H6WI21"/>
<dbReference type="Proteomes" id="UP000199702">
    <property type="component" value="Unassembled WGS sequence"/>
</dbReference>
<dbReference type="InterPro" id="IPR040764">
    <property type="entry name" value="CvfB_WH"/>
</dbReference>
<protein>
    <recommendedName>
        <fullName evidence="6">S1 motif domain-containing protein</fullName>
    </recommendedName>
</protein>
<feature type="domain" description="Conserved virulence factor B first S1" evidence="2">
    <location>
        <begin position="4"/>
        <end position="62"/>
    </location>
</feature>
<dbReference type="Pfam" id="PF13509">
    <property type="entry name" value="S1_2"/>
    <property type="match status" value="1"/>
</dbReference>
<reference evidence="5" key="1">
    <citation type="submission" date="2016-10" db="EMBL/GenBank/DDBJ databases">
        <authorList>
            <person name="Varghese N."/>
            <person name="Submissions S."/>
        </authorList>
    </citation>
    <scope>NUCLEOTIDE SEQUENCE [LARGE SCALE GENOMIC DNA]</scope>
    <source>
        <strain evidence="5">DSM 17934</strain>
    </source>
</reference>
<dbReference type="OrthoDB" id="9801597at2"/>
<accession>A0A1H6WI21</accession>
<dbReference type="PIRSF" id="PIRSF012524">
    <property type="entry name" value="YitL_S1"/>
    <property type="match status" value="1"/>
</dbReference>
<dbReference type="PANTHER" id="PTHR37296:SF1">
    <property type="entry name" value="CONSERVED VIRULENCE FACTOR B"/>
    <property type="match status" value="1"/>
</dbReference>
<dbReference type="InterPro" id="IPR039566">
    <property type="entry name" value="CvfB_S1_st"/>
</dbReference>
<dbReference type="EMBL" id="FNYA01000006">
    <property type="protein sequence ID" value="SEJ13737.1"/>
    <property type="molecule type" value="Genomic_DNA"/>
</dbReference>
<evidence type="ECO:0000313" key="5">
    <source>
        <dbReference type="Proteomes" id="UP000199702"/>
    </source>
</evidence>
<dbReference type="InterPro" id="IPR036388">
    <property type="entry name" value="WH-like_DNA-bd_sf"/>
</dbReference>
<comment type="similarity">
    <text evidence="1">Belongs to the CvfB family.</text>
</comment>
<organism evidence="4 5">
    <name type="scientific">Flavobacterium terrigena</name>
    <dbReference type="NCBI Taxonomy" id="402734"/>
    <lineage>
        <taxon>Bacteria</taxon>
        <taxon>Pseudomonadati</taxon>
        <taxon>Bacteroidota</taxon>
        <taxon>Flavobacteriia</taxon>
        <taxon>Flavobacteriales</taxon>
        <taxon>Flavobacteriaceae</taxon>
        <taxon>Flavobacterium</taxon>
    </lineage>
</organism>
<evidence type="ECO:0000259" key="3">
    <source>
        <dbReference type="Pfam" id="PF17783"/>
    </source>
</evidence>
<dbReference type="InterPro" id="IPR012340">
    <property type="entry name" value="NA-bd_OB-fold"/>
</dbReference>
<gene>
    <name evidence="4" type="ORF">SAMN05660918_2499</name>
</gene>
<evidence type="ECO:0000313" key="4">
    <source>
        <dbReference type="EMBL" id="SEJ13737.1"/>
    </source>
</evidence>
<evidence type="ECO:0000256" key="1">
    <source>
        <dbReference type="PIRNR" id="PIRNR012524"/>
    </source>
</evidence>
<dbReference type="RefSeq" id="WP_091314043.1">
    <property type="nucleotide sequence ID" value="NZ_CBCSJU010000001.1"/>
</dbReference>
<sequence length="275" mass="31324">MLQIGVYHTLKIDRETKVGLFLVNETDDVLLPNKYVPNDFTIGDDLTVFVYLDHEERPVATTLKPLITLNSFAVLKVNYINKFGAFLNWGMEKDLFVPFKEQARPMEKDKRYIVTMYLDKQTGRLAASSKINQFLDKEPLDVEVGQEVDLMVSHITEIGINVIINGKFRGLAYQNEVFETVSPGYKTKGYIKTIRPDGKIDVSFQKQGFEAIDDSSQQVLEALKQNNGVLRLNDNSHPEEIKSVLKMSKKTFKKAIGSLYKQKLIDINNEGIQLV</sequence>
<keyword evidence="5" id="KW-1185">Reference proteome</keyword>
<dbReference type="Gene3D" id="1.10.10.10">
    <property type="entry name" value="Winged helix-like DNA-binding domain superfamily/Winged helix DNA-binding domain"/>
    <property type="match status" value="1"/>
</dbReference>
<evidence type="ECO:0008006" key="6">
    <source>
        <dbReference type="Google" id="ProtNLM"/>
    </source>
</evidence>
<feature type="domain" description="Conserved virulence factor B-like winged helix" evidence="3">
    <location>
        <begin position="217"/>
        <end position="274"/>
    </location>
</feature>